<name>A0ACC5R255_9HYPH</name>
<comment type="caution">
    <text evidence="1">The sequence shown here is derived from an EMBL/GenBank/DDBJ whole genome shotgun (WGS) entry which is preliminary data.</text>
</comment>
<keyword evidence="2" id="KW-1185">Reference proteome</keyword>
<dbReference type="EMBL" id="JAENHL010000006">
    <property type="protein sequence ID" value="MBK1866713.1"/>
    <property type="molecule type" value="Genomic_DNA"/>
</dbReference>
<evidence type="ECO:0000313" key="1">
    <source>
        <dbReference type="EMBL" id="MBK1866713.1"/>
    </source>
</evidence>
<sequence length="67" mass="7475">MSVAKVIELTSASSKSIEDAIEQGIKRADQTLDQVEGVWVQDIKATVKNGKIAEWRINMKVTFLLKN</sequence>
<evidence type="ECO:0000313" key="2">
    <source>
        <dbReference type="Proteomes" id="UP000616151"/>
    </source>
</evidence>
<protein>
    <submittedName>
        <fullName evidence="1">Dodecin domain-containing protein</fullName>
    </submittedName>
</protein>
<reference evidence="1" key="1">
    <citation type="submission" date="2021-01" db="EMBL/GenBank/DDBJ databases">
        <authorList>
            <person name="Sun Q."/>
        </authorList>
    </citation>
    <scope>NUCLEOTIDE SEQUENCE</scope>
    <source>
        <strain evidence="1">YIM B02566</strain>
    </source>
</reference>
<dbReference type="Proteomes" id="UP000616151">
    <property type="component" value="Unassembled WGS sequence"/>
</dbReference>
<organism evidence="1 2">
    <name type="scientific">Taklimakanibacter albus</name>
    <dbReference type="NCBI Taxonomy" id="2800327"/>
    <lineage>
        <taxon>Bacteria</taxon>
        <taxon>Pseudomonadati</taxon>
        <taxon>Pseudomonadota</taxon>
        <taxon>Alphaproteobacteria</taxon>
        <taxon>Hyphomicrobiales</taxon>
        <taxon>Aestuariivirgaceae</taxon>
        <taxon>Taklimakanibacter</taxon>
    </lineage>
</organism>
<proteinExistence type="predicted"/>
<gene>
    <name evidence="1" type="ORF">JHL16_10140</name>
</gene>
<accession>A0ACC5R255</accession>